<dbReference type="EMBL" id="PP965177">
    <property type="protein sequence ID" value="XDJ02577.1"/>
    <property type="molecule type" value="Genomic_DNA"/>
</dbReference>
<name>A0AB39C7J4_9CAUD</name>
<evidence type="ECO:0000313" key="1">
    <source>
        <dbReference type="EMBL" id="XDJ02577.1"/>
    </source>
</evidence>
<sequence>MNIHLSKSEVVKAIDIYMALKGFKTDGMYMQHSKYEGLKQVKLTNVKPQAVDIEKIMKLVQED</sequence>
<protein>
    <submittedName>
        <fullName evidence="1">Uncharacterized protein</fullName>
    </submittedName>
</protein>
<organism evidence="1">
    <name type="scientific">Bacillus phage KoopaTroopa</name>
    <dbReference type="NCBI Taxonomy" id="3234046"/>
    <lineage>
        <taxon>Viruses</taxon>
        <taxon>Duplodnaviria</taxon>
        <taxon>Heunggongvirae</taxon>
        <taxon>Uroviricota</taxon>
        <taxon>Caudoviricetes</taxon>
    </lineage>
</organism>
<proteinExistence type="predicted"/>
<accession>A0AB39C7J4</accession>
<reference evidence="1" key="1">
    <citation type="submission" date="2024-06" db="EMBL/GenBank/DDBJ databases">
        <authorList>
            <person name="Lee H."/>
            <person name="Agrawal S."/>
        </authorList>
    </citation>
    <scope>NUCLEOTIDE SEQUENCE</scope>
</reference>